<sequence>AEPVRGKSTPRAGPAAGGLPRRAPRGSRARGQAEGSGM</sequence>
<evidence type="ECO:0000313" key="2">
    <source>
        <dbReference type="EMBL" id="CAA9559847.1"/>
    </source>
</evidence>
<feature type="non-terminal residue" evidence="2">
    <location>
        <position position="38"/>
    </location>
</feature>
<organism evidence="2">
    <name type="scientific">uncultured Thermomicrobiales bacterium</name>
    <dbReference type="NCBI Taxonomy" id="1645740"/>
    <lineage>
        <taxon>Bacteria</taxon>
        <taxon>Pseudomonadati</taxon>
        <taxon>Thermomicrobiota</taxon>
        <taxon>Thermomicrobia</taxon>
        <taxon>Thermomicrobiales</taxon>
        <taxon>environmental samples</taxon>
    </lineage>
</organism>
<feature type="non-terminal residue" evidence="2">
    <location>
        <position position="1"/>
    </location>
</feature>
<feature type="compositionally biased region" description="Low complexity" evidence="1">
    <location>
        <begin position="10"/>
        <end position="21"/>
    </location>
</feature>
<proteinExistence type="predicted"/>
<evidence type="ECO:0000256" key="1">
    <source>
        <dbReference type="SAM" id="MobiDB-lite"/>
    </source>
</evidence>
<accession>A0A6J4UVX4</accession>
<protein>
    <submittedName>
        <fullName evidence="2">Uncharacterized protein</fullName>
    </submittedName>
</protein>
<feature type="region of interest" description="Disordered" evidence="1">
    <location>
        <begin position="1"/>
        <end position="38"/>
    </location>
</feature>
<reference evidence="2" key="1">
    <citation type="submission" date="2020-02" db="EMBL/GenBank/DDBJ databases">
        <authorList>
            <person name="Meier V. D."/>
        </authorList>
    </citation>
    <scope>NUCLEOTIDE SEQUENCE</scope>
    <source>
        <strain evidence="2">AVDCRST_MAG19</strain>
    </source>
</reference>
<dbReference type="EMBL" id="CADCWL010000071">
    <property type="protein sequence ID" value="CAA9559847.1"/>
    <property type="molecule type" value="Genomic_DNA"/>
</dbReference>
<name>A0A6J4UVX4_9BACT</name>
<dbReference type="AlphaFoldDB" id="A0A6J4UVX4"/>
<gene>
    <name evidence="2" type="ORF">AVDCRST_MAG19-1705</name>
</gene>